<organism evidence="1">
    <name type="scientific">Arion vulgaris</name>
    <dbReference type="NCBI Taxonomy" id="1028688"/>
    <lineage>
        <taxon>Eukaryota</taxon>
        <taxon>Metazoa</taxon>
        <taxon>Spiralia</taxon>
        <taxon>Lophotrochozoa</taxon>
        <taxon>Mollusca</taxon>
        <taxon>Gastropoda</taxon>
        <taxon>Heterobranchia</taxon>
        <taxon>Euthyneura</taxon>
        <taxon>Panpulmonata</taxon>
        <taxon>Eupulmonata</taxon>
        <taxon>Stylommatophora</taxon>
        <taxon>Helicina</taxon>
        <taxon>Arionoidea</taxon>
        <taxon>Arionidae</taxon>
        <taxon>Arion</taxon>
    </lineage>
</organism>
<dbReference type="AlphaFoldDB" id="A0A0B6YRH7"/>
<gene>
    <name evidence="1" type="primary">ORF34319</name>
</gene>
<evidence type="ECO:0000313" key="1">
    <source>
        <dbReference type="EMBL" id="CEK58828.1"/>
    </source>
</evidence>
<protein>
    <submittedName>
        <fullName evidence="1">Uncharacterized protein</fullName>
    </submittedName>
</protein>
<name>A0A0B6YRH7_9EUPU</name>
<sequence length="62" mass="7483">MHENQIKWMNDVYKADICTHTHKEIHAHYETTVLFDMTHIVNVVKVECLTRFICDKIQQIRL</sequence>
<accession>A0A0B6YRH7</accession>
<reference evidence="1" key="1">
    <citation type="submission" date="2014-12" db="EMBL/GenBank/DDBJ databases">
        <title>Insight into the proteome of Arion vulgaris.</title>
        <authorList>
            <person name="Aradska J."/>
            <person name="Bulat T."/>
            <person name="Smidak R."/>
            <person name="Sarate P."/>
            <person name="Gangsoo J."/>
            <person name="Sialana F."/>
            <person name="Bilban M."/>
            <person name="Lubec G."/>
        </authorList>
    </citation>
    <scope>NUCLEOTIDE SEQUENCE</scope>
    <source>
        <tissue evidence="1">Skin</tissue>
    </source>
</reference>
<dbReference type="EMBL" id="HACG01011963">
    <property type="protein sequence ID" value="CEK58828.1"/>
    <property type="molecule type" value="Transcribed_RNA"/>
</dbReference>
<proteinExistence type="predicted"/>